<evidence type="ECO:0000313" key="1">
    <source>
        <dbReference type="EMBL" id="TWT33884.1"/>
    </source>
</evidence>
<proteinExistence type="predicted"/>
<reference evidence="1 2" key="1">
    <citation type="submission" date="2019-02" db="EMBL/GenBank/DDBJ databases">
        <title>Deep-cultivation of Planctomycetes and their phenomic and genomic characterization uncovers novel biology.</title>
        <authorList>
            <person name="Wiegand S."/>
            <person name="Jogler M."/>
            <person name="Boedeker C."/>
            <person name="Pinto D."/>
            <person name="Vollmers J."/>
            <person name="Rivas-Marin E."/>
            <person name="Kohn T."/>
            <person name="Peeters S.H."/>
            <person name="Heuer A."/>
            <person name="Rast P."/>
            <person name="Oberbeckmann S."/>
            <person name="Bunk B."/>
            <person name="Jeske O."/>
            <person name="Meyerdierks A."/>
            <person name="Storesund J.E."/>
            <person name="Kallscheuer N."/>
            <person name="Luecker S."/>
            <person name="Lage O.M."/>
            <person name="Pohl T."/>
            <person name="Merkel B.J."/>
            <person name="Hornburger P."/>
            <person name="Mueller R.-W."/>
            <person name="Bruemmer F."/>
            <person name="Labrenz M."/>
            <person name="Spormann A.M."/>
            <person name="Op Den Camp H."/>
            <person name="Overmann J."/>
            <person name="Amann R."/>
            <person name="Jetten M.S.M."/>
            <person name="Mascher T."/>
            <person name="Medema M.H."/>
            <person name="Devos D.P."/>
            <person name="Kaster A.-K."/>
            <person name="Ovreas L."/>
            <person name="Rohde M."/>
            <person name="Galperin M.Y."/>
            <person name="Jogler C."/>
        </authorList>
    </citation>
    <scope>NUCLEOTIDE SEQUENCE [LARGE SCALE GENOMIC DNA]</scope>
    <source>
        <strain evidence="1 2">KOR34</strain>
    </source>
</reference>
<protein>
    <recommendedName>
        <fullName evidence="3">ArnR1-like winged helix-turn-helix domain-containing protein</fullName>
    </recommendedName>
</protein>
<organism evidence="1 2">
    <name type="scientific">Posidoniimonas corsicana</name>
    <dbReference type="NCBI Taxonomy" id="1938618"/>
    <lineage>
        <taxon>Bacteria</taxon>
        <taxon>Pseudomonadati</taxon>
        <taxon>Planctomycetota</taxon>
        <taxon>Planctomycetia</taxon>
        <taxon>Pirellulales</taxon>
        <taxon>Lacipirellulaceae</taxon>
        <taxon>Posidoniimonas</taxon>
    </lineage>
</organism>
<dbReference type="Proteomes" id="UP000316714">
    <property type="component" value="Unassembled WGS sequence"/>
</dbReference>
<accession>A0A5C5V5Q0</accession>
<dbReference type="InterPro" id="IPR036388">
    <property type="entry name" value="WH-like_DNA-bd_sf"/>
</dbReference>
<evidence type="ECO:0000313" key="2">
    <source>
        <dbReference type="Proteomes" id="UP000316714"/>
    </source>
</evidence>
<evidence type="ECO:0008006" key="3">
    <source>
        <dbReference type="Google" id="ProtNLM"/>
    </source>
</evidence>
<dbReference type="AlphaFoldDB" id="A0A5C5V5Q0"/>
<keyword evidence="2" id="KW-1185">Reference proteome</keyword>
<dbReference type="OrthoDB" id="289841at2"/>
<dbReference type="EMBL" id="SIHJ01000002">
    <property type="protein sequence ID" value="TWT33884.1"/>
    <property type="molecule type" value="Genomic_DNA"/>
</dbReference>
<dbReference type="Gene3D" id="1.10.10.10">
    <property type="entry name" value="Winged helix-like DNA-binding domain superfamily/Winged helix DNA-binding domain"/>
    <property type="match status" value="1"/>
</dbReference>
<name>A0A5C5V5Q0_9BACT</name>
<sequence>MNRLLPKPQRSVLRTFHQYLMEPREMLCFWGAGWDKHHLALEELVEKELLVREKRPGAYSLTKAGFEMMRECERTGA</sequence>
<comment type="caution">
    <text evidence="1">The sequence shown here is derived from an EMBL/GenBank/DDBJ whole genome shotgun (WGS) entry which is preliminary data.</text>
</comment>
<gene>
    <name evidence="1" type="ORF">KOR34_37200</name>
</gene>